<feature type="chain" id="PRO_5012836625" evidence="8">
    <location>
        <begin position="16"/>
        <end position="128"/>
    </location>
</feature>
<feature type="signal peptide" evidence="8">
    <location>
        <begin position="1"/>
        <end position="15"/>
    </location>
</feature>
<comment type="subcellular location">
    <subcellularLocation>
        <location evidence="1">Membrane</location>
        <topology evidence="1">Multi-pass membrane protein</topology>
    </subcellularLocation>
</comment>
<sequence>MVFFVTLAVFPAVLADTCRTEENFPITSKYFQAVTCFLTFNLFAMLGNMLPALFTWPSPKFLCVPVLLRLFLIPAFVLCHFYPVKAVRIMPVLIDSDWAYWALSVVLGVTSGYYSSLAMMYCPRWQCG</sequence>
<dbReference type="EMBL" id="GDRN01104834">
    <property type="protein sequence ID" value="JAI57843.1"/>
    <property type="molecule type" value="Transcribed_RNA"/>
</dbReference>
<evidence type="ECO:0000313" key="9">
    <source>
        <dbReference type="EMBL" id="JAI57843.1"/>
    </source>
</evidence>
<protein>
    <submittedName>
        <fullName evidence="9">Uncharacterized protein</fullName>
    </submittedName>
</protein>
<feature type="transmembrane region" description="Helical" evidence="7">
    <location>
        <begin position="61"/>
        <end position="83"/>
    </location>
</feature>
<evidence type="ECO:0000256" key="8">
    <source>
        <dbReference type="SAM" id="SignalP"/>
    </source>
</evidence>
<dbReference type="AlphaFoldDB" id="A0A0P4W3S6"/>
<evidence type="ECO:0000256" key="5">
    <source>
        <dbReference type="ARBA" id="ARBA00022989"/>
    </source>
</evidence>
<dbReference type="PANTHER" id="PTHR10332">
    <property type="entry name" value="EQUILIBRATIVE NUCLEOSIDE TRANSPORTER"/>
    <property type="match status" value="1"/>
</dbReference>
<dbReference type="GO" id="GO:0005886">
    <property type="term" value="C:plasma membrane"/>
    <property type="evidence" value="ECO:0007669"/>
    <property type="project" value="TreeGrafter"/>
</dbReference>
<dbReference type="GO" id="GO:0005337">
    <property type="term" value="F:nucleoside transmembrane transporter activity"/>
    <property type="evidence" value="ECO:0007669"/>
    <property type="project" value="InterPro"/>
</dbReference>
<evidence type="ECO:0000256" key="1">
    <source>
        <dbReference type="ARBA" id="ARBA00004141"/>
    </source>
</evidence>
<evidence type="ECO:0000256" key="7">
    <source>
        <dbReference type="SAM" id="Phobius"/>
    </source>
</evidence>
<accession>A0A0P4W3S6</accession>
<evidence type="ECO:0000256" key="6">
    <source>
        <dbReference type="ARBA" id="ARBA00023136"/>
    </source>
</evidence>
<organism evidence="9">
    <name type="scientific">Scylla olivacea</name>
    <name type="common">Orange mud crab</name>
    <name type="synonym">Cancer olivacea</name>
    <dbReference type="NCBI Taxonomy" id="85551"/>
    <lineage>
        <taxon>Eukaryota</taxon>
        <taxon>Metazoa</taxon>
        <taxon>Ecdysozoa</taxon>
        <taxon>Arthropoda</taxon>
        <taxon>Crustacea</taxon>
        <taxon>Multicrustacea</taxon>
        <taxon>Malacostraca</taxon>
        <taxon>Eumalacostraca</taxon>
        <taxon>Eucarida</taxon>
        <taxon>Decapoda</taxon>
        <taxon>Pleocyemata</taxon>
        <taxon>Brachyura</taxon>
        <taxon>Eubrachyura</taxon>
        <taxon>Portunoidea</taxon>
        <taxon>Portunidae</taxon>
        <taxon>Portuninae</taxon>
        <taxon>Scylla</taxon>
    </lineage>
</organism>
<evidence type="ECO:0000256" key="4">
    <source>
        <dbReference type="ARBA" id="ARBA00022692"/>
    </source>
</evidence>
<dbReference type="PRINTS" id="PR01130">
    <property type="entry name" value="DERENTRNSPRT"/>
</dbReference>
<dbReference type="Pfam" id="PF01733">
    <property type="entry name" value="Nucleoside_tran"/>
    <property type="match status" value="1"/>
</dbReference>
<name>A0A0P4W3S6_SCYOL</name>
<feature type="transmembrane region" description="Helical" evidence="7">
    <location>
        <begin position="98"/>
        <end position="122"/>
    </location>
</feature>
<keyword evidence="8" id="KW-0732">Signal</keyword>
<proteinExistence type="inferred from homology"/>
<keyword evidence="4 7" id="KW-0812">Transmembrane</keyword>
<feature type="transmembrane region" description="Helical" evidence="7">
    <location>
        <begin position="31"/>
        <end position="54"/>
    </location>
</feature>
<comment type="similarity">
    <text evidence="2">Belongs to the SLC29A/ENT transporter (TC 2.A.57) family.</text>
</comment>
<dbReference type="InterPro" id="IPR002259">
    <property type="entry name" value="Eqnu_transpt"/>
</dbReference>
<dbReference type="PANTHER" id="PTHR10332:SF80">
    <property type="entry name" value="EQUILIBRATIVE NUCLEOSIDE TRANSPORTER 2, ISOFORM A"/>
    <property type="match status" value="1"/>
</dbReference>
<keyword evidence="5 7" id="KW-1133">Transmembrane helix</keyword>
<evidence type="ECO:0000256" key="3">
    <source>
        <dbReference type="ARBA" id="ARBA00022448"/>
    </source>
</evidence>
<evidence type="ECO:0000256" key="2">
    <source>
        <dbReference type="ARBA" id="ARBA00007965"/>
    </source>
</evidence>
<reference evidence="9" key="1">
    <citation type="submission" date="2015-09" db="EMBL/GenBank/DDBJ databases">
        <title>Scylla olivacea transcriptome.</title>
        <authorList>
            <person name="Ikhwanuddin M."/>
        </authorList>
    </citation>
    <scope>NUCLEOTIDE SEQUENCE</scope>
</reference>
<keyword evidence="3" id="KW-0813">Transport</keyword>
<keyword evidence="6 7" id="KW-0472">Membrane</keyword>